<proteinExistence type="predicted"/>
<dbReference type="RefSeq" id="WP_173076030.1">
    <property type="nucleotide sequence ID" value="NZ_CP041345.1"/>
</dbReference>
<dbReference type="AlphaFoldDB" id="A0A7D4BFR8"/>
<dbReference type="KEGG" id="ttz:FHG85_11480"/>
<protein>
    <submittedName>
        <fullName evidence="1">Uncharacterized protein</fullName>
    </submittedName>
</protein>
<keyword evidence="2" id="KW-1185">Reference proteome</keyword>
<sequence length="120" mass="14076">MELIDHIKKDFAGIIQKYNLSISAPFPSIVNLENEYCNVELQLERGIEFYVTFIDKISKREYGLMGLIDFRKLGEKIEMIESKGLFDLHAKIIELYFSDILQGDFSWSADFDEFMKRYTG</sequence>
<organism evidence="1 2">
    <name type="scientific">Tenuifilum thalassicum</name>
    <dbReference type="NCBI Taxonomy" id="2590900"/>
    <lineage>
        <taxon>Bacteria</taxon>
        <taxon>Pseudomonadati</taxon>
        <taxon>Bacteroidota</taxon>
        <taxon>Bacteroidia</taxon>
        <taxon>Bacteroidales</taxon>
        <taxon>Tenuifilaceae</taxon>
        <taxon>Tenuifilum</taxon>
    </lineage>
</organism>
<gene>
    <name evidence="1" type="ORF">FHG85_11480</name>
</gene>
<name>A0A7D4BFR8_9BACT</name>
<reference evidence="1 2" key="1">
    <citation type="submission" date="2019-07" db="EMBL/GenBank/DDBJ databases">
        <title>Thalassofilum flectens gen. nov., sp. nov., a novel moderate thermophilic anaerobe from a shallow sea hot spring in Kunashir Island (Russia), representing a new family in the order Bacteroidales, and proposal of Thalassofilacea fam. nov.</title>
        <authorList>
            <person name="Kochetkova T.V."/>
            <person name="Podosokorskaya O.A."/>
            <person name="Novikov A."/>
            <person name="Elcheninov A.G."/>
            <person name="Toshchakov S.V."/>
            <person name="Kublanov I.V."/>
        </authorList>
    </citation>
    <scope>NUCLEOTIDE SEQUENCE [LARGE SCALE GENOMIC DNA]</scope>
    <source>
        <strain evidence="1 2">38-H</strain>
    </source>
</reference>
<evidence type="ECO:0000313" key="2">
    <source>
        <dbReference type="Proteomes" id="UP000500961"/>
    </source>
</evidence>
<dbReference type="EMBL" id="CP041345">
    <property type="protein sequence ID" value="QKG80858.1"/>
    <property type="molecule type" value="Genomic_DNA"/>
</dbReference>
<dbReference type="Proteomes" id="UP000500961">
    <property type="component" value="Chromosome"/>
</dbReference>
<evidence type="ECO:0000313" key="1">
    <source>
        <dbReference type="EMBL" id="QKG80858.1"/>
    </source>
</evidence>
<accession>A0A7D4BFR8</accession>